<evidence type="ECO:0000256" key="6">
    <source>
        <dbReference type="PROSITE-ProRule" id="PRU00169"/>
    </source>
</evidence>
<dbReference type="GO" id="GO:0005829">
    <property type="term" value="C:cytosol"/>
    <property type="evidence" value="ECO:0007669"/>
    <property type="project" value="TreeGrafter"/>
</dbReference>
<dbReference type="GO" id="GO:0032993">
    <property type="term" value="C:protein-DNA complex"/>
    <property type="evidence" value="ECO:0007669"/>
    <property type="project" value="TreeGrafter"/>
</dbReference>
<evidence type="ECO:0000256" key="3">
    <source>
        <dbReference type="ARBA" id="ARBA00023015"/>
    </source>
</evidence>
<dbReference type="InterPro" id="IPR039420">
    <property type="entry name" value="WalR-like"/>
</dbReference>
<keyword evidence="2" id="KW-0902">Two-component regulatory system</keyword>
<evidence type="ECO:0000259" key="7">
    <source>
        <dbReference type="PROSITE" id="PS50043"/>
    </source>
</evidence>
<feature type="modified residue" description="4-aspartylphosphate" evidence="6">
    <location>
        <position position="59"/>
    </location>
</feature>
<dbReference type="AlphaFoldDB" id="A0A9X3IRR4"/>
<dbReference type="EMBL" id="JAPNOA010000018">
    <property type="protein sequence ID" value="MCY0964505.1"/>
    <property type="molecule type" value="Genomic_DNA"/>
</dbReference>
<dbReference type="Proteomes" id="UP001150830">
    <property type="component" value="Unassembled WGS sequence"/>
</dbReference>
<evidence type="ECO:0000256" key="4">
    <source>
        <dbReference type="ARBA" id="ARBA00023125"/>
    </source>
</evidence>
<dbReference type="PROSITE" id="PS50110">
    <property type="entry name" value="RESPONSE_REGULATORY"/>
    <property type="match status" value="1"/>
</dbReference>
<evidence type="ECO:0000256" key="2">
    <source>
        <dbReference type="ARBA" id="ARBA00023012"/>
    </source>
</evidence>
<evidence type="ECO:0000256" key="5">
    <source>
        <dbReference type="ARBA" id="ARBA00023163"/>
    </source>
</evidence>
<dbReference type="InterPro" id="IPR016032">
    <property type="entry name" value="Sig_transdc_resp-reg_C-effctor"/>
</dbReference>
<accession>A0A9X3IRR4</accession>
<dbReference type="SMART" id="SM00421">
    <property type="entry name" value="HTH_LUXR"/>
    <property type="match status" value="1"/>
</dbReference>
<keyword evidence="4" id="KW-0238">DNA-binding</keyword>
<dbReference type="PROSITE" id="PS50043">
    <property type="entry name" value="HTH_LUXR_2"/>
    <property type="match status" value="1"/>
</dbReference>
<dbReference type="InterPro" id="IPR011006">
    <property type="entry name" value="CheY-like_superfamily"/>
</dbReference>
<dbReference type="InterPro" id="IPR000792">
    <property type="entry name" value="Tscrpt_reg_LuxR_C"/>
</dbReference>
<keyword evidence="5" id="KW-0804">Transcription</keyword>
<dbReference type="Pfam" id="PF00072">
    <property type="entry name" value="Response_reg"/>
    <property type="match status" value="1"/>
</dbReference>
<comment type="caution">
    <text evidence="9">The sequence shown here is derived from an EMBL/GenBank/DDBJ whole genome shotgun (WGS) entry which is preliminary data.</text>
</comment>
<dbReference type="CDD" id="cd19920">
    <property type="entry name" value="REC_PA4781-like"/>
    <property type="match status" value="1"/>
</dbReference>
<dbReference type="PANTHER" id="PTHR48111">
    <property type="entry name" value="REGULATOR OF RPOS"/>
    <property type="match status" value="1"/>
</dbReference>
<name>A0A9X3IRR4_9GAMM</name>
<dbReference type="SMART" id="SM00448">
    <property type="entry name" value="REC"/>
    <property type="match status" value="1"/>
</dbReference>
<dbReference type="PANTHER" id="PTHR48111:SF1">
    <property type="entry name" value="TWO-COMPONENT RESPONSE REGULATOR ORR33"/>
    <property type="match status" value="1"/>
</dbReference>
<dbReference type="GO" id="GO:0000976">
    <property type="term" value="F:transcription cis-regulatory region binding"/>
    <property type="evidence" value="ECO:0007669"/>
    <property type="project" value="TreeGrafter"/>
</dbReference>
<organism evidence="9 10">
    <name type="scientific">Parathalassolituus penaei</name>
    <dbReference type="NCBI Taxonomy" id="2997323"/>
    <lineage>
        <taxon>Bacteria</taxon>
        <taxon>Pseudomonadati</taxon>
        <taxon>Pseudomonadota</taxon>
        <taxon>Gammaproteobacteria</taxon>
        <taxon>Oceanospirillales</taxon>
        <taxon>Oceanospirillaceae</taxon>
        <taxon>Parathalassolituus</taxon>
    </lineage>
</organism>
<evidence type="ECO:0000313" key="10">
    <source>
        <dbReference type="Proteomes" id="UP001150830"/>
    </source>
</evidence>
<dbReference type="GO" id="GO:0006355">
    <property type="term" value="P:regulation of DNA-templated transcription"/>
    <property type="evidence" value="ECO:0007669"/>
    <property type="project" value="InterPro"/>
</dbReference>
<feature type="domain" description="Response regulatory" evidence="8">
    <location>
        <begin position="10"/>
        <end position="124"/>
    </location>
</feature>
<dbReference type="Gene3D" id="3.40.50.2300">
    <property type="match status" value="1"/>
</dbReference>
<evidence type="ECO:0000256" key="1">
    <source>
        <dbReference type="ARBA" id="ARBA00022553"/>
    </source>
</evidence>
<keyword evidence="10" id="KW-1185">Reference proteome</keyword>
<dbReference type="PRINTS" id="PR00038">
    <property type="entry name" value="HTHLUXR"/>
</dbReference>
<dbReference type="InterPro" id="IPR036388">
    <property type="entry name" value="WH-like_DNA-bd_sf"/>
</dbReference>
<keyword evidence="3" id="KW-0805">Transcription regulation</keyword>
<protein>
    <submittedName>
        <fullName evidence="9">Response regulator transcription factor</fullName>
    </submittedName>
</protein>
<gene>
    <name evidence="9" type="ORF">OUO13_04845</name>
</gene>
<dbReference type="InterPro" id="IPR001789">
    <property type="entry name" value="Sig_transdc_resp-reg_receiver"/>
</dbReference>
<dbReference type="SUPFAM" id="SSF52172">
    <property type="entry name" value="CheY-like"/>
    <property type="match status" value="1"/>
</dbReference>
<sequence>MNNDPSLSTIVLVVDDSPDSLGLLNQTLNAAGLTVLVALSGQQALAILQRITPDVILMDALMPGMDGFETCTRIKQQLPMVPVIFMTGLTDVEHVVKGFDAGGVDYVTKPIKAEEVLARIRVHSQNARLMLSAHNALDQAGQFLLCINQTGQLLWATPHVHGLVSQAEGEDSDLWLFLGQQLVNWLQQGPQPAPVWLEGFGSPVQAHFGGEHQNGQYLVRLETCSDEGKPEQLREKLGITRRESEVLYWLSYGKTNWEIAQILNMSPRTVNKHLELMFRKLGVDNRTAAAAMSIRILGDSAVDL</sequence>
<reference evidence="9" key="1">
    <citation type="submission" date="2022-11" db="EMBL/GenBank/DDBJ databases">
        <title>Parathalassolutuus dongxingensis gen. nov., sp. nov., a novel member of family Oceanospirillaceae isolated from a coastal shrimp pond in Guangxi, China.</title>
        <authorList>
            <person name="Chen H."/>
        </authorList>
    </citation>
    <scope>NUCLEOTIDE SEQUENCE</scope>
    <source>
        <strain evidence="9">G-43</strain>
    </source>
</reference>
<dbReference type="RefSeq" id="WP_283172722.1">
    <property type="nucleotide sequence ID" value="NZ_JAPNOA010000018.1"/>
</dbReference>
<keyword evidence="1 6" id="KW-0597">Phosphoprotein</keyword>
<dbReference type="CDD" id="cd06170">
    <property type="entry name" value="LuxR_C_like"/>
    <property type="match status" value="1"/>
</dbReference>
<feature type="domain" description="HTH luxR-type" evidence="7">
    <location>
        <begin position="232"/>
        <end position="297"/>
    </location>
</feature>
<proteinExistence type="predicted"/>
<evidence type="ECO:0000259" key="8">
    <source>
        <dbReference type="PROSITE" id="PS50110"/>
    </source>
</evidence>
<dbReference type="SUPFAM" id="SSF46894">
    <property type="entry name" value="C-terminal effector domain of the bipartite response regulators"/>
    <property type="match status" value="1"/>
</dbReference>
<dbReference type="Pfam" id="PF00196">
    <property type="entry name" value="GerE"/>
    <property type="match status" value="1"/>
</dbReference>
<dbReference type="GO" id="GO:0000156">
    <property type="term" value="F:phosphorelay response regulator activity"/>
    <property type="evidence" value="ECO:0007669"/>
    <property type="project" value="TreeGrafter"/>
</dbReference>
<evidence type="ECO:0000313" key="9">
    <source>
        <dbReference type="EMBL" id="MCY0964505.1"/>
    </source>
</evidence>
<dbReference type="Gene3D" id="1.10.10.10">
    <property type="entry name" value="Winged helix-like DNA-binding domain superfamily/Winged helix DNA-binding domain"/>
    <property type="match status" value="1"/>
</dbReference>